<evidence type="ECO:0000256" key="4">
    <source>
        <dbReference type="ARBA" id="ARBA00022574"/>
    </source>
</evidence>
<name>A0A8X6L2B6_TRICU</name>
<keyword evidence="5" id="KW-0493">Microtubule</keyword>
<dbReference type="Proteomes" id="UP000887116">
    <property type="component" value="Unassembled WGS sequence"/>
</dbReference>
<dbReference type="InterPro" id="IPR050687">
    <property type="entry name" value="Dynein_IC"/>
</dbReference>
<reference evidence="11" key="1">
    <citation type="submission" date="2020-07" db="EMBL/GenBank/DDBJ databases">
        <title>Multicomponent nature underlies the extraordinary mechanical properties of spider dragline silk.</title>
        <authorList>
            <person name="Kono N."/>
            <person name="Nakamura H."/>
            <person name="Mori M."/>
            <person name="Yoshida Y."/>
            <person name="Ohtoshi R."/>
            <person name="Malay A.D."/>
            <person name="Moran D.A.P."/>
            <person name="Tomita M."/>
            <person name="Numata K."/>
            <person name="Arakawa K."/>
        </authorList>
    </citation>
    <scope>NUCLEOTIDE SEQUENCE</scope>
</reference>
<keyword evidence="4" id="KW-0853">WD repeat</keyword>
<dbReference type="GO" id="GO:0045503">
    <property type="term" value="F:dynein light chain binding"/>
    <property type="evidence" value="ECO:0007669"/>
    <property type="project" value="TreeGrafter"/>
</dbReference>
<proteinExistence type="inferred from homology"/>
<comment type="caution">
    <text evidence="11">The sequence shown here is derived from an EMBL/GenBank/DDBJ whole genome shotgun (WGS) entry which is preliminary data.</text>
</comment>
<keyword evidence="9" id="KW-0206">Cytoskeleton</keyword>
<dbReference type="GO" id="GO:0036157">
    <property type="term" value="C:outer dynein arm"/>
    <property type="evidence" value="ECO:0007669"/>
    <property type="project" value="TreeGrafter"/>
</dbReference>
<dbReference type="Gene3D" id="2.130.10.10">
    <property type="entry name" value="YVTN repeat-like/Quinoprotein amine dehydrogenase"/>
    <property type="match status" value="1"/>
</dbReference>
<dbReference type="AlphaFoldDB" id="A0A8X6L2B6"/>
<keyword evidence="12" id="KW-1185">Reference proteome</keyword>
<evidence type="ECO:0000256" key="10">
    <source>
        <dbReference type="ARBA" id="ARBA00023273"/>
    </source>
</evidence>
<comment type="similarity">
    <text evidence="2">Belongs to the dynein intermediate chain family.</text>
</comment>
<keyword evidence="10" id="KW-0966">Cell projection</keyword>
<evidence type="ECO:0000256" key="2">
    <source>
        <dbReference type="ARBA" id="ARBA00011059"/>
    </source>
</evidence>
<comment type="subcellular location">
    <subcellularLocation>
        <location evidence="1">Cytoplasm</location>
        <location evidence="1">Cytoskeleton</location>
        <location evidence="1">Cilium axoneme</location>
    </subcellularLocation>
</comment>
<protein>
    <submittedName>
        <fullName evidence="11">Dynein intermediate chain 1, axonemal</fullName>
    </submittedName>
</protein>
<keyword evidence="8" id="KW-0505">Motor protein</keyword>
<dbReference type="InterPro" id="IPR001680">
    <property type="entry name" value="WD40_rpt"/>
</dbReference>
<dbReference type="GO" id="GO:0005874">
    <property type="term" value="C:microtubule"/>
    <property type="evidence" value="ECO:0007669"/>
    <property type="project" value="UniProtKB-KW"/>
</dbReference>
<evidence type="ECO:0000313" key="12">
    <source>
        <dbReference type="Proteomes" id="UP000887116"/>
    </source>
</evidence>
<dbReference type="PANTHER" id="PTHR12442:SF11">
    <property type="entry name" value="DYNEIN AXONEMAL INTERMEDIATE CHAIN 1"/>
    <property type="match status" value="1"/>
</dbReference>
<gene>
    <name evidence="11" type="primary">DNAI1</name>
    <name evidence="11" type="ORF">TNCT_553281</name>
</gene>
<dbReference type="SMART" id="SM00320">
    <property type="entry name" value="WD40"/>
    <property type="match status" value="2"/>
</dbReference>
<evidence type="ECO:0000256" key="6">
    <source>
        <dbReference type="ARBA" id="ARBA00022737"/>
    </source>
</evidence>
<feature type="non-terminal residue" evidence="11">
    <location>
        <position position="1"/>
    </location>
</feature>
<evidence type="ECO:0000256" key="7">
    <source>
        <dbReference type="ARBA" id="ARBA00023017"/>
    </source>
</evidence>
<evidence type="ECO:0000256" key="1">
    <source>
        <dbReference type="ARBA" id="ARBA00004430"/>
    </source>
</evidence>
<dbReference type="SUPFAM" id="SSF50978">
    <property type="entry name" value="WD40 repeat-like"/>
    <property type="match status" value="1"/>
</dbReference>
<dbReference type="InterPro" id="IPR036322">
    <property type="entry name" value="WD40_repeat_dom_sf"/>
</dbReference>
<keyword evidence="6" id="KW-0677">Repeat</keyword>
<evidence type="ECO:0000256" key="9">
    <source>
        <dbReference type="ARBA" id="ARBA00023212"/>
    </source>
</evidence>
<evidence type="ECO:0000256" key="3">
    <source>
        <dbReference type="ARBA" id="ARBA00022490"/>
    </source>
</evidence>
<dbReference type="EMBL" id="BMAO01033932">
    <property type="protein sequence ID" value="GFQ92851.1"/>
    <property type="molecule type" value="Genomic_DNA"/>
</dbReference>
<dbReference type="PANTHER" id="PTHR12442">
    <property type="entry name" value="DYNEIN INTERMEDIATE CHAIN"/>
    <property type="match status" value="1"/>
</dbReference>
<organism evidence="11 12">
    <name type="scientific">Trichonephila clavata</name>
    <name type="common">Joro spider</name>
    <name type="synonym">Nephila clavata</name>
    <dbReference type="NCBI Taxonomy" id="2740835"/>
    <lineage>
        <taxon>Eukaryota</taxon>
        <taxon>Metazoa</taxon>
        <taxon>Ecdysozoa</taxon>
        <taxon>Arthropoda</taxon>
        <taxon>Chelicerata</taxon>
        <taxon>Arachnida</taxon>
        <taxon>Araneae</taxon>
        <taxon>Araneomorphae</taxon>
        <taxon>Entelegynae</taxon>
        <taxon>Araneoidea</taxon>
        <taxon>Nephilidae</taxon>
        <taxon>Trichonephila</taxon>
    </lineage>
</organism>
<dbReference type="InterPro" id="IPR015943">
    <property type="entry name" value="WD40/YVTN_repeat-like_dom_sf"/>
</dbReference>
<sequence>ELNEEFDMFLTCYNPYMSQNSVEFDVKTKSYKPIPEFRRPVFYYRNLGASKPKMFGRYGVFYEVIPVNGEEKMKNKFNFRNVASQTEAVNPKDQNEYIDPNLYPVLKFSSSVTKEAILEAYLEDQFHENCRKYLRLCERMLDQNTTVANLDYDYYDNPNDQFRPNVGSLLPLWKLSLKDTPRSPVTSLSWNTYYTDLFAIGFRERRDDKNEDDDDLGLMREKGCVCILSLKGPSYPEKIYHCLCGVTSVAFHPSDPRLVAVGFAGGTLAIYDLMWMGTTPRGLDTKFKKCYHFDLVGDIKWLPDKFPQKFCSVSLDGKIISWLFLLNDLFSEDTITTLRLKDRSIETPPKGMEMKLEPSKTIGENLGLNSTFFFLV</sequence>
<evidence type="ECO:0000313" key="11">
    <source>
        <dbReference type="EMBL" id="GFQ92851.1"/>
    </source>
</evidence>
<keyword evidence="3" id="KW-0963">Cytoplasm</keyword>
<dbReference type="OrthoDB" id="10261376at2759"/>
<evidence type="ECO:0000256" key="8">
    <source>
        <dbReference type="ARBA" id="ARBA00023175"/>
    </source>
</evidence>
<dbReference type="GO" id="GO:0003341">
    <property type="term" value="P:cilium movement"/>
    <property type="evidence" value="ECO:0007669"/>
    <property type="project" value="TreeGrafter"/>
</dbReference>
<keyword evidence="7" id="KW-0243">Dynein</keyword>
<evidence type="ECO:0000256" key="5">
    <source>
        <dbReference type="ARBA" id="ARBA00022701"/>
    </source>
</evidence>
<dbReference type="GO" id="GO:0045504">
    <property type="term" value="F:dynein heavy chain binding"/>
    <property type="evidence" value="ECO:0007669"/>
    <property type="project" value="TreeGrafter"/>
</dbReference>
<dbReference type="GO" id="GO:0036158">
    <property type="term" value="P:outer dynein arm assembly"/>
    <property type="evidence" value="ECO:0007669"/>
    <property type="project" value="TreeGrafter"/>
</dbReference>
<accession>A0A8X6L2B6</accession>